<proteinExistence type="predicted"/>
<dbReference type="Proteomes" id="UP001165160">
    <property type="component" value="Unassembled WGS sequence"/>
</dbReference>
<dbReference type="EMBL" id="BRXX01000509">
    <property type="protein sequence ID" value="GMI14981.1"/>
    <property type="molecule type" value="Genomic_DNA"/>
</dbReference>
<reference evidence="3" key="1">
    <citation type="journal article" date="2023" name="Commun. Biol.">
        <title>Genome analysis of Parmales, the sister group of diatoms, reveals the evolutionary specialization of diatoms from phago-mixotrophs to photoautotrophs.</title>
        <authorList>
            <person name="Ban H."/>
            <person name="Sato S."/>
            <person name="Yoshikawa S."/>
            <person name="Yamada K."/>
            <person name="Nakamura Y."/>
            <person name="Ichinomiya M."/>
            <person name="Sato N."/>
            <person name="Blanc-Mathieu R."/>
            <person name="Endo H."/>
            <person name="Kuwata A."/>
            <person name="Ogata H."/>
        </authorList>
    </citation>
    <scope>NUCLEOTIDE SEQUENCE [LARGE SCALE GENOMIC DNA]</scope>
    <source>
        <strain evidence="3">NIES 3699</strain>
    </source>
</reference>
<comment type="caution">
    <text evidence="2">The sequence shown here is derived from an EMBL/GenBank/DDBJ whole genome shotgun (WGS) entry which is preliminary data.</text>
</comment>
<keyword evidence="3" id="KW-1185">Reference proteome</keyword>
<evidence type="ECO:0000256" key="1">
    <source>
        <dbReference type="SAM" id="MobiDB-lite"/>
    </source>
</evidence>
<feature type="region of interest" description="Disordered" evidence="1">
    <location>
        <begin position="276"/>
        <end position="296"/>
    </location>
</feature>
<name>A0A9W7FN45_9STRA</name>
<evidence type="ECO:0000313" key="3">
    <source>
        <dbReference type="Proteomes" id="UP001165160"/>
    </source>
</evidence>
<sequence>MERGYLQVEAEGRKFNEYGAREDEKLKEAMKARVAQQVEAAPAAYGEYYDPDDPNADWSGFVPKAQGRVHHKNPSAMKVQFGESEGGFLAPASTAPTSDWVRPGKRVISSHDQNSNPNAVPVRNQMASTQNLLGGLGGDYNRFETEAQAASRAALGQGTTTMDQLTQKGRSRHVMGKKPVEAMYETDMRGGGYNSQMGSIIKQENPYDIVKNGGRTDWSGLNNGGNSAQYNDGSDNDNLVGFRYHQGGHMKSMVNGLGKDVAAALVRPTKRNVVSAPFATDPSAPTDPYANASGGRSKDLFVENYNAGGQIPGFTGKRR</sequence>
<protein>
    <submittedName>
        <fullName evidence="2">Uncharacterized protein</fullName>
    </submittedName>
</protein>
<accession>A0A9W7FN45</accession>
<evidence type="ECO:0000313" key="2">
    <source>
        <dbReference type="EMBL" id="GMI14981.1"/>
    </source>
</evidence>
<gene>
    <name evidence="2" type="ORF">TrVE_jg10967</name>
</gene>
<organism evidence="2 3">
    <name type="scientific">Triparma verrucosa</name>
    <dbReference type="NCBI Taxonomy" id="1606542"/>
    <lineage>
        <taxon>Eukaryota</taxon>
        <taxon>Sar</taxon>
        <taxon>Stramenopiles</taxon>
        <taxon>Ochrophyta</taxon>
        <taxon>Bolidophyceae</taxon>
        <taxon>Parmales</taxon>
        <taxon>Triparmaceae</taxon>
        <taxon>Triparma</taxon>
    </lineage>
</organism>
<dbReference type="AlphaFoldDB" id="A0A9W7FN45"/>